<keyword evidence="2" id="KW-1185">Reference proteome</keyword>
<evidence type="ECO:0000313" key="3">
    <source>
        <dbReference type="RefSeq" id="XP_011502716.1"/>
    </source>
</evidence>
<feature type="compositionally biased region" description="Polar residues" evidence="1">
    <location>
        <begin position="385"/>
        <end position="409"/>
    </location>
</feature>
<dbReference type="AlphaFoldDB" id="A0AAJ6YR90"/>
<feature type="compositionally biased region" description="Low complexity" evidence="1">
    <location>
        <begin position="705"/>
        <end position="717"/>
    </location>
</feature>
<feature type="compositionally biased region" description="Polar residues" evidence="1">
    <location>
        <begin position="466"/>
        <end position="482"/>
    </location>
</feature>
<feature type="region of interest" description="Disordered" evidence="1">
    <location>
        <begin position="79"/>
        <end position="115"/>
    </location>
</feature>
<accession>A0AAJ6YR90</accession>
<feature type="region of interest" description="Disordered" evidence="1">
    <location>
        <begin position="700"/>
        <end position="722"/>
    </location>
</feature>
<dbReference type="Proteomes" id="UP000695007">
    <property type="component" value="Unplaced"/>
</dbReference>
<dbReference type="GeneID" id="105366094"/>
<organism evidence="2 3">
    <name type="scientific">Ceratosolen solmsi marchali</name>
    <dbReference type="NCBI Taxonomy" id="326594"/>
    <lineage>
        <taxon>Eukaryota</taxon>
        <taxon>Metazoa</taxon>
        <taxon>Ecdysozoa</taxon>
        <taxon>Arthropoda</taxon>
        <taxon>Hexapoda</taxon>
        <taxon>Insecta</taxon>
        <taxon>Pterygota</taxon>
        <taxon>Neoptera</taxon>
        <taxon>Endopterygota</taxon>
        <taxon>Hymenoptera</taxon>
        <taxon>Apocrita</taxon>
        <taxon>Proctotrupomorpha</taxon>
        <taxon>Chalcidoidea</taxon>
        <taxon>Agaonidae</taxon>
        <taxon>Agaoninae</taxon>
        <taxon>Ceratosolen</taxon>
    </lineage>
</organism>
<feature type="compositionally biased region" description="Low complexity" evidence="1">
    <location>
        <begin position="483"/>
        <end position="494"/>
    </location>
</feature>
<name>A0AAJ6YR90_9HYME</name>
<sequence length="803" mass="88173">MSQSRLSDYRFTRYSEIGSTCSDQTKQSSNISNSSAFDYRSYQPLSSITERCHQSQKQIGNSNNNTEYANSSVLVAASTGGNPFGSETFPSPPSPAPVSDRFIPPPPLSPSASEKYASSQSLANYPTIPSPISSKEQRFASAERLLATATSSSTVSIAQSSVVEAKDQQQYSISSTERLLSSASPVLDVLSATERCVYGSSSLKDISGSSSTAHYDSCSTERLLSSSPIHVPVPERFSSAGSKSNEHGSYQDHEILVQHQQQQQQQQQYHHNRFGNIACTTEKFLSSPLNMEAQHQRYSSNERILATSISSTNGNGDHVNRKYSTDRNVETTSQKYADTRTSALQVPTEFSVRFPVYQDNAGSGLATQRYTNIGDRFNNLVAERYSQTRPTDRFSSGSERYLPSNSNANHDVRQTGGDLIRYSSSSLSSPLLLTDAASRGSHHQLHNLSSNNINTQSTGISEQTRYTTLSPTPDSTNSVDQTASCYSQQSSKQSAADKYHHQLSKSTQSYPAAGSECGNYTSVSSTQADRYDIDKFNVSNVIGDARFQAASSNNRYHCTTTERFPTTCNTSDKYLSLPKSKDRYSVGGCITSSCVSILSGSTEQNRASNNSYIPPTAHTPVERYVPQPPVEVLYPDRYIDRYVPSGTSADRYVLATDPGDSYIRRDLGFHNHYRLPLPAGYPYPHHSHFRFRGFAYQSPGHIGGSPSSSSSSSSTSTQRDCFSTSPLMRFKLRTSSGDFKRTANAINTPRHMNKQQLQKPQQQPACCIDASPGQRATCCQSVRRSIPLGPLLSIPQQASHPTW</sequence>
<dbReference type="KEGG" id="csol:105366094"/>
<evidence type="ECO:0000313" key="2">
    <source>
        <dbReference type="Proteomes" id="UP000695007"/>
    </source>
</evidence>
<feature type="region of interest" description="Disordered" evidence="1">
    <location>
        <begin position="466"/>
        <end position="521"/>
    </location>
</feature>
<feature type="region of interest" description="Disordered" evidence="1">
    <location>
        <begin position="384"/>
        <end position="414"/>
    </location>
</feature>
<protein>
    <submittedName>
        <fullName evidence="3">Myb-like protein Q</fullName>
    </submittedName>
</protein>
<gene>
    <name evidence="3" type="primary">LOC105366094</name>
</gene>
<reference evidence="3" key="1">
    <citation type="submission" date="2025-08" db="UniProtKB">
        <authorList>
            <consortium name="RefSeq"/>
        </authorList>
    </citation>
    <scope>IDENTIFICATION</scope>
</reference>
<proteinExistence type="predicted"/>
<dbReference type="RefSeq" id="XP_011502716.1">
    <property type="nucleotide sequence ID" value="XM_011504414.1"/>
</dbReference>
<evidence type="ECO:0000256" key="1">
    <source>
        <dbReference type="SAM" id="MobiDB-lite"/>
    </source>
</evidence>